<protein>
    <submittedName>
        <fullName evidence="1">Uncharacterized protein</fullName>
    </submittedName>
</protein>
<organism evidence="1 2">
    <name type="scientific">Flavobacterium zhoui</name>
    <dbReference type="NCBI Taxonomy" id="3230414"/>
    <lineage>
        <taxon>Bacteria</taxon>
        <taxon>Pseudomonadati</taxon>
        <taxon>Bacteroidota</taxon>
        <taxon>Flavobacteriia</taxon>
        <taxon>Flavobacteriales</taxon>
        <taxon>Flavobacteriaceae</taxon>
        <taxon>Flavobacterium</taxon>
    </lineage>
</organism>
<comment type="caution">
    <text evidence="1">The sequence shown here is derived from an EMBL/GenBank/DDBJ whole genome shotgun (WGS) entry which is preliminary data.</text>
</comment>
<keyword evidence="2" id="KW-1185">Reference proteome</keyword>
<sequence length="81" mass="8484">MTTNPNITACNLIISTRVSLTITEGKFVTIQNNIAVNAGAILNITNEGSLVMVNDSGIIANNGTIKVNTATALCEKSDPTY</sequence>
<dbReference type="Proteomes" id="UP001600107">
    <property type="component" value="Unassembled WGS sequence"/>
</dbReference>
<dbReference type="RefSeq" id="WP_379851691.1">
    <property type="nucleotide sequence ID" value="NZ_JBHZPY010000006.1"/>
</dbReference>
<dbReference type="EMBL" id="JBHZPY010000006">
    <property type="protein sequence ID" value="MFE3871322.1"/>
    <property type="molecule type" value="Genomic_DNA"/>
</dbReference>
<evidence type="ECO:0000313" key="2">
    <source>
        <dbReference type="Proteomes" id="UP001600107"/>
    </source>
</evidence>
<gene>
    <name evidence="1" type="ORF">ACFX5F_08795</name>
</gene>
<evidence type="ECO:0000313" key="1">
    <source>
        <dbReference type="EMBL" id="MFE3871322.1"/>
    </source>
</evidence>
<name>A0ABW6I5P3_9FLAO</name>
<accession>A0ABW6I5P3</accession>
<proteinExistence type="predicted"/>
<reference evidence="1 2" key="1">
    <citation type="submission" date="2024-06" db="EMBL/GenBank/DDBJ databases">
        <title>Flavobacterium spp. isolated from glacier.</title>
        <authorList>
            <person name="Han D."/>
        </authorList>
    </citation>
    <scope>NUCLEOTIDE SEQUENCE [LARGE SCALE GENOMIC DNA]</scope>
    <source>
        <strain evidence="1 2">ZS1P70</strain>
    </source>
</reference>